<sequence length="361" mass="38983">MNVRVQTGLSIVAVVFTAYLAVGGLVWTAPVAQPALFIAALSLYLVTTWLCVFWGFTPRSAPTATAPVAADADGLPRGASLPLWLCLLVLGTAVAVPFATWAAVGEDLRRATFATWSLGGIGALLTIVVVRRRPLVAWIGVVLLGVSSSFWIGIFDSLALGLVGAAVWVVAAQLLTRLVDRAAVDTAELTGIQRRSFEWLASQEGRRRERRVRVQQALAVAGPILIRTIESDGDLEPDERERARLAEGSLRDELRGPRLLDEAVRARLQEARLRGSTVTVLDEGGLDAAGPAALDRIRAELADALRGASSERIYIRTSPHPRVAVTVVGRSRRRDDPDGDEVVDLWHEIAHPRPVVDRPTS</sequence>
<comment type="caution">
    <text evidence="2">The sequence shown here is derived from an EMBL/GenBank/DDBJ whole genome shotgun (WGS) entry which is preliminary data.</text>
</comment>
<protein>
    <submittedName>
        <fullName evidence="2">Uncharacterized protein</fullName>
    </submittedName>
</protein>
<proteinExistence type="predicted"/>
<keyword evidence="1" id="KW-0812">Transmembrane</keyword>
<accession>A0A177KBV8</accession>
<organism evidence="2 3">
    <name type="scientific">Microbacterium oleivorans</name>
    <dbReference type="NCBI Taxonomy" id="273677"/>
    <lineage>
        <taxon>Bacteria</taxon>
        <taxon>Bacillati</taxon>
        <taxon>Actinomycetota</taxon>
        <taxon>Actinomycetes</taxon>
        <taxon>Micrococcales</taxon>
        <taxon>Microbacteriaceae</taxon>
        <taxon>Microbacterium</taxon>
    </lineage>
</organism>
<feature type="transmembrane region" description="Helical" evidence="1">
    <location>
        <begin position="158"/>
        <end position="176"/>
    </location>
</feature>
<feature type="transmembrane region" description="Helical" evidence="1">
    <location>
        <begin position="83"/>
        <end position="104"/>
    </location>
</feature>
<evidence type="ECO:0000313" key="2">
    <source>
        <dbReference type="EMBL" id="OAH50862.1"/>
    </source>
</evidence>
<dbReference type="RefSeq" id="WP_064001377.1">
    <property type="nucleotide sequence ID" value="NZ_LSTV01000001.1"/>
</dbReference>
<feature type="transmembrane region" description="Helical" evidence="1">
    <location>
        <begin position="135"/>
        <end position="152"/>
    </location>
</feature>
<dbReference type="OrthoDB" id="5082313at2"/>
<keyword evidence="1" id="KW-0472">Membrane</keyword>
<dbReference type="EMBL" id="LSTV01000001">
    <property type="protein sequence ID" value="OAH50862.1"/>
    <property type="molecule type" value="Genomic_DNA"/>
</dbReference>
<gene>
    <name evidence="2" type="ORF">AYL44_00815</name>
</gene>
<evidence type="ECO:0000256" key="1">
    <source>
        <dbReference type="SAM" id="Phobius"/>
    </source>
</evidence>
<reference evidence="2 3" key="1">
    <citation type="submission" date="2016-02" db="EMBL/GenBank/DDBJ databases">
        <authorList>
            <person name="Wen L."/>
            <person name="He K."/>
            <person name="Yang H."/>
        </authorList>
    </citation>
    <scope>NUCLEOTIDE SEQUENCE [LARGE SCALE GENOMIC DNA]</scope>
    <source>
        <strain evidence="2 3">CD11_3</strain>
    </source>
</reference>
<name>A0A177KBV8_9MICO</name>
<feature type="transmembrane region" description="Helical" evidence="1">
    <location>
        <begin position="110"/>
        <end position="130"/>
    </location>
</feature>
<feature type="transmembrane region" description="Helical" evidence="1">
    <location>
        <begin position="7"/>
        <end position="29"/>
    </location>
</feature>
<evidence type="ECO:0000313" key="3">
    <source>
        <dbReference type="Proteomes" id="UP000076998"/>
    </source>
</evidence>
<dbReference type="Proteomes" id="UP000076998">
    <property type="component" value="Unassembled WGS sequence"/>
</dbReference>
<keyword evidence="1" id="KW-1133">Transmembrane helix</keyword>
<feature type="transmembrane region" description="Helical" evidence="1">
    <location>
        <begin position="35"/>
        <end position="56"/>
    </location>
</feature>
<dbReference type="AlphaFoldDB" id="A0A177KBV8"/>